<dbReference type="GO" id="GO:0003887">
    <property type="term" value="F:DNA-directed DNA polymerase activity"/>
    <property type="evidence" value="ECO:0007669"/>
    <property type="project" value="InterPro"/>
</dbReference>
<dbReference type="Gene3D" id="3.40.1170.60">
    <property type="match status" value="1"/>
</dbReference>
<dbReference type="GO" id="GO:0019985">
    <property type="term" value="P:translesion synthesis"/>
    <property type="evidence" value="ECO:0007669"/>
    <property type="project" value="TreeGrafter"/>
</dbReference>
<comment type="similarity">
    <text evidence="1">Belongs to the DNA polymerase type-Y family.</text>
</comment>
<dbReference type="Gene3D" id="1.10.150.20">
    <property type="entry name" value="5' to 3' exonuclease, C-terminal subdomain"/>
    <property type="match status" value="1"/>
</dbReference>
<evidence type="ECO:0000256" key="3">
    <source>
        <dbReference type="SAM" id="MobiDB-lite"/>
    </source>
</evidence>
<evidence type="ECO:0000313" key="5">
    <source>
        <dbReference type="EMBL" id="NWX08566.1"/>
    </source>
</evidence>
<sequence length="503" mass="56665">HSKSVLARSAVHRVIVHMDLDCFYAQVEMIRNPELRDKPLGVQQKNCVVTSNYEARKLGVKKLMSLKDAKEKCPQLVLVNGEDLTPYREMSYKVTELLGEFCPLVERLGLDENFVDITEMVEKRLKQLQQSACSRVSVSGHVYNNQAINLHDTRHVRLILGSQIAEELREAVYTRLGLTGCAGVAANKLLSKLVSGTFKPNQQTVLLPESHPDLIRSLDHIQKVPGIGYKTAKRLETLGIRNVCDLQAFPSAALEKELGAAVAQRIQKLSCGEDESPVTPWGPPQSFSDEDSFKKCSSEVEVKEKIEELLPNLLDRIHKDGRQPHTVRLTIRQFSSTDKWFNRESRQCPIPPHLIQKFGKESNDILSPLVDILLKLFRKMIDVHLPFHLTLLSVCFSNLKDLPRSKKGSIGFYLKQMSPPSGSGKRARELEDVSQEEGNASWNQNCNRTGTTKSRKLLEEKKSQLKKAGIPDCPFHLPPGAIDLQVFRELPADIQQEIISEKT</sequence>
<dbReference type="Pfam" id="PF00817">
    <property type="entry name" value="IMS"/>
    <property type="match status" value="1"/>
</dbReference>
<name>A0A7K6TFC4_CALNI</name>
<reference evidence="5 6" key="1">
    <citation type="submission" date="2019-09" db="EMBL/GenBank/DDBJ databases">
        <title>Bird 10,000 Genomes (B10K) Project - Family phase.</title>
        <authorList>
            <person name="Zhang G."/>
        </authorList>
    </citation>
    <scope>NUCLEOTIDE SEQUENCE [LARGE SCALE GENOMIC DNA]</scope>
    <source>
        <strain evidence="5">OUT-0007</strain>
        <tissue evidence="5">Blood</tissue>
    </source>
</reference>
<dbReference type="FunFam" id="3.30.70.270:FF:000013">
    <property type="entry name" value="Polymerase (DNA directed) iota"/>
    <property type="match status" value="1"/>
</dbReference>
<dbReference type="InterPro" id="IPR043128">
    <property type="entry name" value="Rev_trsase/Diguanyl_cyclase"/>
</dbReference>
<dbReference type="FunFam" id="3.30.1490.100:FF:000003">
    <property type="entry name" value="Polymerase (DNA directed) iota"/>
    <property type="match status" value="1"/>
</dbReference>
<gene>
    <name evidence="5" type="primary">Poli</name>
    <name evidence="5" type="ORF">CALNIC_R14853</name>
</gene>
<dbReference type="PANTHER" id="PTHR46404">
    <property type="entry name" value="DNA POLYMERASE IOTA"/>
    <property type="match status" value="1"/>
</dbReference>
<dbReference type="InterPro" id="IPR001126">
    <property type="entry name" value="UmuC"/>
</dbReference>
<dbReference type="Gene3D" id="6.10.250.1630">
    <property type="match status" value="1"/>
</dbReference>
<dbReference type="InterPro" id="IPR036775">
    <property type="entry name" value="DNA_pol_Y-fam_lit_finger_sf"/>
</dbReference>
<dbReference type="PIRSF" id="PIRSF036603">
    <property type="entry name" value="DPol_eta"/>
    <property type="match status" value="1"/>
</dbReference>
<proteinExistence type="inferred from homology"/>
<dbReference type="GO" id="GO:0003684">
    <property type="term" value="F:damaged DNA binding"/>
    <property type="evidence" value="ECO:0007669"/>
    <property type="project" value="InterPro"/>
</dbReference>
<evidence type="ECO:0000259" key="4">
    <source>
        <dbReference type="PROSITE" id="PS50173"/>
    </source>
</evidence>
<dbReference type="GO" id="GO:0006281">
    <property type="term" value="P:DNA repair"/>
    <property type="evidence" value="ECO:0007669"/>
    <property type="project" value="InterPro"/>
</dbReference>
<feature type="non-terminal residue" evidence="5">
    <location>
        <position position="1"/>
    </location>
</feature>
<keyword evidence="2" id="KW-0237">DNA synthesis</keyword>
<dbReference type="EMBL" id="VZSB01003141">
    <property type="protein sequence ID" value="NWX08566.1"/>
    <property type="molecule type" value="Genomic_DNA"/>
</dbReference>
<dbReference type="SUPFAM" id="SSF56672">
    <property type="entry name" value="DNA/RNA polymerases"/>
    <property type="match status" value="1"/>
</dbReference>
<dbReference type="Gene3D" id="3.30.70.270">
    <property type="match status" value="1"/>
</dbReference>
<dbReference type="PROSITE" id="PS50173">
    <property type="entry name" value="UMUC"/>
    <property type="match status" value="1"/>
</dbReference>
<dbReference type="SUPFAM" id="SSF100879">
    <property type="entry name" value="Lesion bypass DNA polymerase (Y-family), little finger domain"/>
    <property type="match status" value="1"/>
</dbReference>
<evidence type="ECO:0000256" key="1">
    <source>
        <dbReference type="ARBA" id="ARBA00010945"/>
    </source>
</evidence>
<dbReference type="Pfam" id="PF21999">
    <property type="entry name" value="IMS_HHH_1"/>
    <property type="match status" value="1"/>
</dbReference>
<organism evidence="5 6">
    <name type="scientific">Caloenas nicobarica</name>
    <name type="common">Nicobar pigeon</name>
    <dbReference type="NCBI Taxonomy" id="187106"/>
    <lineage>
        <taxon>Eukaryota</taxon>
        <taxon>Metazoa</taxon>
        <taxon>Chordata</taxon>
        <taxon>Craniata</taxon>
        <taxon>Vertebrata</taxon>
        <taxon>Euteleostomi</taxon>
        <taxon>Archelosauria</taxon>
        <taxon>Archosauria</taxon>
        <taxon>Dinosauria</taxon>
        <taxon>Saurischia</taxon>
        <taxon>Theropoda</taxon>
        <taxon>Coelurosauria</taxon>
        <taxon>Aves</taxon>
        <taxon>Neognathae</taxon>
        <taxon>Neoaves</taxon>
        <taxon>Columbimorphae</taxon>
        <taxon>Columbiformes</taxon>
        <taxon>Columbidae</taxon>
        <taxon>Caloenas</taxon>
    </lineage>
</organism>
<dbReference type="FunFam" id="3.40.1170.60:FF:000021">
    <property type="entry name" value="DNA polymerase IV"/>
    <property type="match status" value="1"/>
</dbReference>
<evidence type="ECO:0000313" key="6">
    <source>
        <dbReference type="Proteomes" id="UP000546235"/>
    </source>
</evidence>
<dbReference type="InterPro" id="IPR017961">
    <property type="entry name" value="DNA_pol_Y-fam_little_finger"/>
</dbReference>
<feature type="region of interest" description="Disordered" evidence="3">
    <location>
        <begin position="413"/>
        <end position="452"/>
    </location>
</feature>
<evidence type="ECO:0000256" key="2">
    <source>
        <dbReference type="ARBA" id="ARBA00022634"/>
    </source>
</evidence>
<dbReference type="Gene3D" id="3.30.1490.100">
    <property type="entry name" value="DNA polymerase, Y-family, little finger domain"/>
    <property type="match status" value="1"/>
</dbReference>
<feature type="non-terminal residue" evidence="5">
    <location>
        <position position="503"/>
    </location>
</feature>
<dbReference type="InterPro" id="IPR053848">
    <property type="entry name" value="IMS_HHH_1"/>
</dbReference>
<dbReference type="AlphaFoldDB" id="A0A7K6TFC4"/>
<dbReference type="Pfam" id="PF11799">
    <property type="entry name" value="IMS_C"/>
    <property type="match status" value="1"/>
</dbReference>
<feature type="domain" description="UmuC" evidence="4">
    <location>
        <begin position="15"/>
        <end position="228"/>
    </location>
</feature>
<dbReference type="Proteomes" id="UP000546235">
    <property type="component" value="Unassembled WGS sequence"/>
</dbReference>
<comment type="caution">
    <text evidence="5">The sequence shown here is derived from an EMBL/GenBank/DDBJ whole genome shotgun (WGS) entry which is preliminary data.</text>
</comment>
<protein>
    <submittedName>
        <fullName evidence="5">POLI polymerase</fullName>
    </submittedName>
</protein>
<keyword evidence="6" id="KW-1185">Reference proteome</keyword>
<accession>A0A7K6TFC4</accession>
<dbReference type="InterPro" id="IPR043502">
    <property type="entry name" value="DNA/RNA_pol_sf"/>
</dbReference>
<dbReference type="PANTHER" id="PTHR46404:SF1">
    <property type="entry name" value="DNA POLYMERASE IOTA"/>
    <property type="match status" value="1"/>
</dbReference>
<feature type="compositionally biased region" description="Polar residues" evidence="3">
    <location>
        <begin position="436"/>
        <end position="452"/>
    </location>
</feature>